<keyword evidence="4" id="KW-0805">Transcription regulation</keyword>
<evidence type="ECO:0000313" key="11">
    <source>
        <dbReference type="Proteomes" id="UP001310594"/>
    </source>
</evidence>
<dbReference type="PROSITE" id="PS00463">
    <property type="entry name" value="ZN2_CY6_FUNGAL_1"/>
    <property type="match status" value="1"/>
</dbReference>
<organism evidence="10 11">
    <name type="scientific">Elasticomyces elasticus</name>
    <dbReference type="NCBI Taxonomy" id="574655"/>
    <lineage>
        <taxon>Eukaryota</taxon>
        <taxon>Fungi</taxon>
        <taxon>Dikarya</taxon>
        <taxon>Ascomycota</taxon>
        <taxon>Pezizomycotina</taxon>
        <taxon>Dothideomycetes</taxon>
        <taxon>Dothideomycetidae</taxon>
        <taxon>Mycosphaerellales</taxon>
        <taxon>Teratosphaeriaceae</taxon>
        <taxon>Elasticomyces</taxon>
    </lineage>
</organism>
<dbReference type="SMART" id="SM00066">
    <property type="entry name" value="GAL4"/>
    <property type="match status" value="1"/>
</dbReference>
<feature type="compositionally biased region" description="Basic residues" evidence="8">
    <location>
        <begin position="29"/>
        <end position="44"/>
    </location>
</feature>
<dbReference type="GO" id="GO:0000981">
    <property type="term" value="F:DNA-binding transcription factor activity, RNA polymerase II-specific"/>
    <property type="evidence" value="ECO:0007669"/>
    <property type="project" value="InterPro"/>
</dbReference>
<dbReference type="PROSITE" id="PS50048">
    <property type="entry name" value="ZN2_CY6_FUNGAL_2"/>
    <property type="match status" value="1"/>
</dbReference>
<sequence>MDTATGTRGGSEAQPGVEVKSRNSGNGHPRPKAAAKGASRRPGKHAVDESDADAKRRCVSTACIACRKRKSKCDGALPACAACLQVYGTNCIYDPNSDHRRKGVYKNDIADLKTRETTLQTLIEAILNSPEEDVPALVQEIRTCESLDAVAERIKRRDQSDADREEDDASVREQGAVQGRTFETQLYGKMGDLRLDDGSVRYIGGKIVMGREAWDVRHALSIYFLGTSNLIHLASDESNESIDEYSQQEDPITSWTNVTDDPELVVHLLNMYFTWWAQAVKI</sequence>
<keyword evidence="7" id="KW-0539">Nucleus</keyword>
<dbReference type="CDD" id="cd00067">
    <property type="entry name" value="GAL4"/>
    <property type="match status" value="1"/>
</dbReference>
<evidence type="ECO:0000256" key="2">
    <source>
        <dbReference type="ARBA" id="ARBA00022723"/>
    </source>
</evidence>
<evidence type="ECO:0000256" key="8">
    <source>
        <dbReference type="SAM" id="MobiDB-lite"/>
    </source>
</evidence>
<name>A0AAN7W9B0_9PEZI</name>
<keyword evidence="5" id="KW-0238">DNA-binding</keyword>
<evidence type="ECO:0000256" key="6">
    <source>
        <dbReference type="ARBA" id="ARBA00023163"/>
    </source>
</evidence>
<dbReference type="PANTHER" id="PTHR31313:SF81">
    <property type="entry name" value="TY1 ENHANCER ACTIVATOR"/>
    <property type="match status" value="1"/>
</dbReference>
<dbReference type="GO" id="GO:0005634">
    <property type="term" value="C:nucleus"/>
    <property type="evidence" value="ECO:0007669"/>
    <property type="project" value="UniProtKB-SubCell"/>
</dbReference>
<evidence type="ECO:0000256" key="3">
    <source>
        <dbReference type="ARBA" id="ARBA00022833"/>
    </source>
</evidence>
<evidence type="ECO:0000256" key="1">
    <source>
        <dbReference type="ARBA" id="ARBA00004123"/>
    </source>
</evidence>
<dbReference type="Proteomes" id="UP001310594">
    <property type="component" value="Unassembled WGS sequence"/>
</dbReference>
<accession>A0AAN7W9B0</accession>
<keyword evidence="2" id="KW-0479">Metal-binding</keyword>
<dbReference type="AlphaFoldDB" id="A0AAN7W9B0"/>
<dbReference type="GO" id="GO:0003677">
    <property type="term" value="F:DNA binding"/>
    <property type="evidence" value="ECO:0007669"/>
    <property type="project" value="UniProtKB-KW"/>
</dbReference>
<dbReference type="PANTHER" id="PTHR31313">
    <property type="entry name" value="TY1 ENHANCER ACTIVATOR"/>
    <property type="match status" value="1"/>
</dbReference>
<evidence type="ECO:0000256" key="4">
    <source>
        <dbReference type="ARBA" id="ARBA00023015"/>
    </source>
</evidence>
<reference evidence="10" key="1">
    <citation type="submission" date="2023-08" db="EMBL/GenBank/DDBJ databases">
        <title>Black Yeasts Isolated from many extreme environments.</title>
        <authorList>
            <person name="Coleine C."/>
            <person name="Stajich J.E."/>
            <person name="Selbmann L."/>
        </authorList>
    </citation>
    <scope>NUCLEOTIDE SEQUENCE</scope>
    <source>
        <strain evidence="10">CCFEE 5810</strain>
    </source>
</reference>
<protein>
    <recommendedName>
        <fullName evidence="9">Zn(2)-C6 fungal-type domain-containing protein</fullName>
    </recommendedName>
</protein>
<feature type="domain" description="Zn(2)-C6 fungal-type" evidence="9">
    <location>
        <begin position="62"/>
        <end position="93"/>
    </location>
</feature>
<dbReference type="SUPFAM" id="SSF57701">
    <property type="entry name" value="Zn2/Cys6 DNA-binding domain"/>
    <property type="match status" value="1"/>
</dbReference>
<evidence type="ECO:0000256" key="7">
    <source>
        <dbReference type="ARBA" id="ARBA00023242"/>
    </source>
</evidence>
<dbReference type="EMBL" id="JAVRQU010000005">
    <property type="protein sequence ID" value="KAK5702641.1"/>
    <property type="molecule type" value="Genomic_DNA"/>
</dbReference>
<dbReference type="InterPro" id="IPR051615">
    <property type="entry name" value="Transcr_Regulatory_Elem"/>
</dbReference>
<evidence type="ECO:0000313" key="10">
    <source>
        <dbReference type="EMBL" id="KAK5702641.1"/>
    </source>
</evidence>
<comment type="caution">
    <text evidence="10">The sequence shown here is derived from an EMBL/GenBank/DDBJ whole genome shotgun (WGS) entry which is preliminary data.</text>
</comment>
<dbReference type="GO" id="GO:0008270">
    <property type="term" value="F:zinc ion binding"/>
    <property type="evidence" value="ECO:0007669"/>
    <property type="project" value="InterPro"/>
</dbReference>
<keyword evidence="3" id="KW-0862">Zinc</keyword>
<dbReference type="InterPro" id="IPR001138">
    <property type="entry name" value="Zn2Cys6_DnaBD"/>
</dbReference>
<dbReference type="Gene3D" id="4.10.240.10">
    <property type="entry name" value="Zn(2)-C6 fungal-type DNA-binding domain"/>
    <property type="match status" value="1"/>
</dbReference>
<evidence type="ECO:0000256" key="5">
    <source>
        <dbReference type="ARBA" id="ARBA00023125"/>
    </source>
</evidence>
<comment type="subcellular location">
    <subcellularLocation>
        <location evidence="1">Nucleus</location>
    </subcellularLocation>
</comment>
<proteinExistence type="predicted"/>
<dbReference type="InterPro" id="IPR036864">
    <property type="entry name" value="Zn2-C6_fun-type_DNA-bd_sf"/>
</dbReference>
<evidence type="ECO:0000259" key="9">
    <source>
        <dbReference type="PROSITE" id="PS50048"/>
    </source>
</evidence>
<keyword evidence="6" id="KW-0804">Transcription</keyword>
<feature type="region of interest" description="Disordered" evidence="8">
    <location>
        <begin position="1"/>
        <end position="51"/>
    </location>
</feature>
<dbReference type="Pfam" id="PF00172">
    <property type="entry name" value="Zn_clus"/>
    <property type="match status" value="1"/>
</dbReference>
<gene>
    <name evidence="10" type="ORF">LTR97_003587</name>
</gene>